<dbReference type="Pfam" id="PF00722">
    <property type="entry name" value="Glyco_hydro_16"/>
    <property type="match status" value="1"/>
</dbReference>
<reference evidence="9" key="1">
    <citation type="submission" date="2022-05" db="EMBL/GenBank/DDBJ databases">
        <authorList>
            <person name="Park J.-S."/>
        </authorList>
    </citation>
    <scope>NUCLEOTIDE SEQUENCE</scope>
    <source>
        <strain evidence="9">2012CJ41-6</strain>
    </source>
</reference>
<dbReference type="Gene3D" id="2.60.40.10">
    <property type="entry name" value="Immunoglobulins"/>
    <property type="match status" value="1"/>
</dbReference>
<evidence type="ECO:0000256" key="3">
    <source>
        <dbReference type="ARBA" id="ARBA00022801"/>
    </source>
</evidence>
<dbReference type="InterPro" id="IPR044791">
    <property type="entry name" value="Beta-glucanase/XTH"/>
</dbReference>
<dbReference type="Gene3D" id="2.150.10.10">
    <property type="entry name" value="Serralysin-like metalloprotease, C-terminal"/>
    <property type="match status" value="2"/>
</dbReference>
<dbReference type="EMBL" id="JAMFMB010000033">
    <property type="protein sequence ID" value="MCL6285635.1"/>
    <property type="molecule type" value="Genomic_DNA"/>
</dbReference>
<dbReference type="InterPro" id="IPR013320">
    <property type="entry name" value="ConA-like_dom_sf"/>
</dbReference>
<protein>
    <recommendedName>
        <fullName evidence="2">Beta-glucanase</fullName>
    </recommendedName>
    <alternativeName>
        <fullName evidence="7">1,3-1,4-beta-D-glucan 4-glucanohydrolase</fullName>
    </alternativeName>
    <alternativeName>
        <fullName evidence="6">Endo-beta-1,3-1,4 glucanase</fullName>
    </alternativeName>
    <alternativeName>
        <fullName evidence="5">Lichenase</fullName>
    </alternativeName>
</protein>
<dbReference type="RefSeq" id="WP_249712618.1">
    <property type="nucleotide sequence ID" value="NZ_JAMFMB010000033.1"/>
</dbReference>
<evidence type="ECO:0000313" key="10">
    <source>
        <dbReference type="Proteomes" id="UP001203880"/>
    </source>
</evidence>
<dbReference type="InterPro" id="IPR001343">
    <property type="entry name" value="Hemolysn_Ca-bd"/>
</dbReference>
<gene>
    <name evidence="9" type="ORF">M3P21_19075</name>
</gene>
<feature type="domain" description="GH16" evidence="8">
    <location>
        <begin position="4"/>
        <end position="219"/>
    </location>
</feature>
<evidence type="ECO:0000256" key="5">
    <source>
        <dbReference type="ARBA" id="ARBA00029722"/>
    </source>
</evidence>
<evidence type="ECO:0000256" key="6">
    <source>
        <dbReference type="ARBA" id="ARBA00029771"/>
    </source>
</evidence>
<dbReference type="SUPFAM" id="SSF51120">
    <property type="entry name" value="beta-Roll"/>
    <property type="match status" value="3"/>
</dbReference>
<dbReference type="PRINTS" id="PR00313">
    <property type="entry name" value="CABNDNGRPT"/>
</dbReference>
<evidence type="ECO:0000313" key="9">
    <source>
        <dbReference type="EMBL" id="MCL6285635.1"/>
    </source>
</evidence>
<keyword evidence="10" id="KW-1185">Reference proteome</keyword>
<dbReference type="Gene3D" id="2.60.120.200">
    <property type="match status" value="1"/>
</dbReference>
<comment type="caution">
    <text evidence="9">The sequence shown here is derived from an EMBL/GenBank/DDBJ whole genome shotgun (WGS) entry which is preliminary data.</text>
</comment>
<keyword evidence="4" id="KW-0326">Glycosidase</keyword>
<dbReference type="Gene3D" id="3.40.50.1110">
    <property type="entry name" value="SGNH hydrolase"/>
    <property type="match status" value="1"/>
</dbReference>
<evidence type="ECO:0000259" key="8">
    <source>
        <dbReference type="PROSITE" id="PS51762"/>
    </source>
</evidence>
<dbReference type="PANTHER" id="PTHR31062">
    <property type="entry name" value="XYLOGLUCAN ENDOTRANSGLUCOSYLASE/HYDROLASE PROTEIN 8-RELATED"/>
    <property type="match status" value="1"/>
</dbReference>
<dbReference type="InterPro" id="IPR036514">
    <property type="entry name" value="SGNH_hydro_sf"/>
</dbReference>
<dbReference type="PROSITE" id="PS01034">
    <property type="entry name" value="GH16_1"/>
    <property type="match status" value="1"/>
</dbReference>
<dbReference type="PROSITE" id="PS00330">
    <property type="entry name" value="HEMOLYSIN_CALCIUM"/>
    <property type="match status" value="2"/>
</dbReference>
<dbReference type="InterPro" id="IPR001087">
    <property type="entry name" value="GDSL"/>
</dbReference>
<accession>A0ABT0Q715</accession>
<dbReference type="InterPro" id="IPR013783">
    <property type="entry name" value="Ig-like_fold"/>
</dbReference>
<evidence type="ECO:0000256" key="1">
    <source>
        <dbReference type="ARBA" id="ARBA00006865"/>
    </source>
</evidence>
<evidence type="ECO:0000256" key="7">
    <source>
        <dbReference type="ARBA" id="ARBA00031665"/>
    </source>
</evidence>
<dbReference type="SUPFAM" id="SSF52266">
    <property type="entry name" value="SGNH hydrolase"/>
    <property type="match status" value="1"/>
</dbReference>
<dbReference type="InterPro" id="IPR000757">
    <property type="entry name" value="Beta-glucanase-like"/>
</dbReference>
<dbReference type="InterPro" id="IPR018511">
    <property type="entry name" value="Hemolysin-typ_Ca-bd_CS"/>
</dbReference>
<dbReference type="Pfam" id="PF00657">
    <property type="entry name" value="Lipase_GDSL"/>
    <property type="match status" value="1"/>
</dbReference>
<dbReference type="PROSITE" id="PS51762">
    <property type="entry name" value="GH16_2"/>
    <property type="match status" value="1"/>
</dbReference>
<proteinExistence type="inferred from homology"/>
<keyword evidence="3" id="KW-0378">Hydrolase</keyword>
<organism evidence="9 10">
    <name type="scientific">Ruegeria spongiae</name>
    <dbReference type="NCBI Taxonomy" id="2942209"/>
    <lineage>
        <taxon>Bacteria</taxon>
        <taxon>Pseudomonadati</taxon>
        <taxon>Pseudomonadota</taxon>
        <taxon>Alphaproteobacteria</taxon>
        <taxon>Rhodobacterales</taxon>
        <taxon>Roseobacteraceae</taxon>
        <taxon>Ruegeria</taxon>
    </lineage>
</organism>
<sequence length="1236" mass="128046">MLNETFDQLDEAELWYVSDFTVAASWNQTAWNPDYLLTPPGEVVLTLDGTDTDGKDFTGSELQSKALYSYGSYEVDMVASGDSGVVSSFFLFSNTFFGAARHNEIDFEFLGNDTTKVNINYYYGNEKLGDNGSVQIDLGFDAADAMHTYRIDWHPDGIRWYADDVLLYEVVEETAPLPIPDEPMRIYMSVWSGGDGLQHWHGPIAPDVDTQARYSEVNFTPYVPEAPTDGSGAISFAGEDDAYVINLADGSFSQAAKVMATGDSLTVGRVDQNDPDDPEEAFDGYRMDLFDLIVEGGGWIDYVGGLQNGPADMMDRDHAAVSGVKLRTMVLNNDRSDADLSVNLSANSPDIVLLMAGTNDFNANLFTNNQLPPLLENMQKAVDQFYAYAGNASKYLVVSTLAPKVRGIPEEYASFINEGYSTVGGTPVLGDVGNGTYVPGLRALITALQAEHPTLILFDNPVGVDGLTSDDVHFSNEAYAEYAADMYNLLLTQIGQQAGTFGALAGTLPVASDVTGGNAGDRITGDGAANVIIGGGGADYLTGGAEADTFGYGSASLDGKRDYISDFSIAEGDTLDLSGVVAHYGWTLAEFQAAVRITEDVSGAELAVDTPSGLVPLVYIANISAAELANVLNVDLTDTSADADGNLAVTAPDVAISADEVTAVTFNVTGIDADATAVVEVSDGINTVTSAPLAADGSVILDLSSLADGNLTVSVTASDDDGNTAAVSGPNLILTTAGGALPTLSGTSGRDTLTDGDGATEILGLGDRDTLFGNGGNDILDGGAEVDKLYGGTGADVFRFTPDSLDGKSDVLYDLSIAEGDKIDVSQIGAFYGWDAGQTLGALTFQNIKVGTKITIATPDGTYNLATVLGLSAAELQAADILILEAGPPPDTGDDDGNLALIIPDTEIDASEVGTVQVDVTGIDADATAVVTLSAGGTDLTQNISADGTLFFDLSSLPDGPVSSSVVATDGSGNASAVSGSTLTLDTAPDLSADEDGNLAVTAPDTDITALEIGSVTFNVTGIDADATAVVEVSDGSNTVTSAPLAADGSVILDLSSLADGNLTVSVTASDDDGNTAAVNGPNLTLDSTIVVVPTLSGTSGRDTLTDGDGATEILGLGDRDTLFGNGGNDILDGGAEVDKLYGGTGADVFRFTPASLDDKSDVLYDLSIAEGDKIDVSQIGAFYGWDDTETLDALRLQNIKIGTKITVETPDGDYRIATVLDLSAAELQAGDVFIL</sequence>
<dbReference type="Pfam" id="PF00353">
    <property type="entry name" value="HemolysinCabind"/>
    <property type="match status" value="3"/>
</dbReference>
<dbReference type="InterPro" id="IPR008263">
    <property type="entry name" value="GH16_AS"/>
</dbReference>
<name>A0ABT0Q715_9RHOB</name>
<dbReference type="InterPro" id="IPR011049">
    <property type="entry name" value="Serralysin-like_metalloprot_C"/>
</dbReference>
<dbReference type="SUPFAM" id="SSF49899">
    <property type="entry name" value="Concanavalin A-like lectins/glucanases"/>
    <property type="match status" value="1"/>
</dbReference>
<dbReference type="PRINTS" id="PR00737">
    <property type="entry name" value="GLHYDRLASE16"/>
</dbReference>
<dbReference type="InterPro" id="IPR008264">
    <property type="entry name" value="Beta_glucanase"/>
</dbReference>
<evidence type="ECO:0000256" key="2">
    <source>
        <dbReference type="ARBA" id="ARBA00014569"/>
    </source>
</evidence>
<evidence type="ECO:0000256" key="4">
    <source>
        <dbReference type="ARBA" id="ARBA00023295"/>
    </source>
</evidence>
<comment type="similarity">
    <text evidence="1">Belongs to the glycosyl hydrolase 16 family.</text>
</comment>
<dbReference type="Proteomes" id="UP001203880">
    <property type="component" value="Unassembled WGS sequence"/>
</dbReference>